<organism evidence="1 2">
    <name type="scientific">Patella caerulea</name>
    <name type="common">Rayed Mediterranean limpet</name>
    <dbReference type="NCBI Taxonomy" id="87958"/>
    <lineage>
        <taxon>Eukaryota</taxon>
        <taxon>Metazoa</taxon>
        <taxon>Spiralia</taxon>
        <taxon>Lophotrochozoa</taxon>
        <taxon>Mollusca</taxon>
        <taxon>Gastropoda</taxon>
        <taxon>Patellogastropoda</taxon>
        <taxon>Patelloidea</taxon>
        <taxon>Patellidae</taxon>
        <taxon>Patella</taxon>
    </lineage>
</organism>
<name>A0AAN8PCC9_PATCE</name>
<keyword evidence="2" id="KW-1185">Reference proteome</keyword>
<evidence type="ECO:0000313" key="1">
    <source>
        <dbReference type="EMBL" id="KAK6172994.1"/>
    </source>
</evidence>
<proteinExistence type="predicted"/>
<reference evidence="1 2" key="1">
    <citation type="submission" date="2024-01" db="EMBL/GenBank/DDBJ databases">
        <title>The genome of the rayed Mediterranean limpet Patella caerulea (Linnaeus, 1758).</title>
        <authorList>
            <person name="Anh-Thu Weber A."/>
            <person name="Halstead-Nussloch G."/>
        </authorList>
    </citation>
    <scope>NUCLEOTIDE SEQUENCE [LARGE SCALE GENOMIC DNA]</scope>
    <source>
        <strain evidence="1">AATW-2023a</strain>
        <tissue evidence="1">Whole specimen</tissue>
    </source>
</reference>
<dbReference type="Proteomes" id="UP001347796">
    <property type="component" value="Unassembled WGS sequence"/>
</dbReference>
<evidence type="ECO:0000313" key="2">
    <source>
        <dbReference type="Proteomes" id="UP001347796"/>
    </source>
</evidence>
<gene>
    <name evidence="1" type="ORF">SNE40_016537</name>
</gene>
<dbReference type="AlphaFoldDB" id="A0AAN8PCC9"/>
<dbReference type="EMBL" id="JAZGQO010000011">
    <property type="protein sequence ID" value="KAK6172994.1"/>
    <property type="molecule type" value="Genomic_DNA"/>
</dbReference>
<sequence length="226" mass="26050">MFRWLKKKYQRRTMSFRRKRLFKPARDEAVQENEYHDEVAYAVVSLEHSKFDHQEAYPAMDCPGCKYGRLDQDFPCVCQVKKMTSWEDFDSRFILHSSSVMAIDKLLTKNSADVTSRSCNLLCELAESCDSSSGYNSSSLHSLDRSISIGIEDSSFKHPIKMDSDRFNERGGNSVTPRMGCKVLQRRRTRLIQPPLDDVIPHKLPQRTNTNTRDLTNATRCGGIWV</sequence>
<protein>
    <submittedName>
        <fullName evidence="1">Uncharacterized protein</fullName>
    </submittedName>
</protein>
<accession>A0AAN8PCC9</accession>
<comment type="caution">
    <text evidence="1">The sequence shown here is derived from an EMBL/GenBank/DDBJ whole genome shotgun (WGS) entry which is preliminary data.</text>
</comment>